<sequence length="126" mass="13357">MSLLPFDDITLAEAASTFAALGSEQRLLVLRALVRAGPKGLTIGELGARTGITGATLTHHMKTLAATKLAKQEKHGRSVICIAADYRELDTLVSALLSECCADCTDDACAPDSHCHSDHRTGEDHD</sequence>
<keyword evidence="6" id="KW-1185">Reference proteome</keyword>
<evidence type="ECO:0000256" key="3">
    <source>
        <dbReference type="ARBA" id="ARBA00023163"/>
    </source>
</evidence>
<evidence type="ECO:0000313" key="6">
    <source>
        <dbReference type="Proteomes" id="UP000217935"/>
    </source>
</evidence>
<dbReference type="InterPro" id="IPR011991">
    <property type="entry name" value="ArsR-like_HTH"/>
</dbReference>
<dbReference type="RefSeq" id="WP_066701837.1">
    <property type="nucleotide sequence ID" value="NZ_CP022196.1"/>
</dbReference>
<gene>
    <name evidence="5" type="ORF">CEW89_16515</name>
</gene>
<dbReference type="CDD" id="cd00090">
    <property type="entry name" value="HTH_ARSR"/>
    <property type="match status" value="1"/>
</dbReference>
<evidence type="ECO:0000313" key="5">
    <source>
        <dbReference type="EMBL" id="ATG49031.1"/>
    </source>
</evidence>
<dbReference type="KEGG" id="ceh:CEW89_16515"/>
<accession>A0A291GFR4</accession>
<dbReference type="InterPro" id="IPR051011">
    <property type="entry name" value="Metal_resp_trans_reg"/>
</dbReference>
<dbReference type="GO" id="GO:0003700">
    <property type="term" value="F:DNA-binding transcription factor activity"/>
    <property type="evidence" value="ECO:0007669"/>
    <property type="project" value="InterPro"/>
</dbReference>
<dbReference type="EMBL" id="CP022196">
    <property type="protein sequence ID" value="ATG49031.1"/>
    <property type="molecule type" value="Genomic_DNA"/>
</dbReference>
<dbReference type="STRING" id="1758178.GCA_001550095_02267"/>
<keyword evidence="1" id="KW-0805">Transcription regulation</keyword>
<evidence type="ECO:0000259" key="4">
    <source>
        <dbReference type="PROSITE" id="PS50987"/>
    </source>
</evidence>
<evidence type="ECO:0000256" key="1">
    <source>
        <dbReference type="ARBA" id="ARBA00023015"/>
    </source>
</evidence>
<dbReference type="SMART" id="SM00418">
    <property type="entry name" value="HTH_ARSR"/>
    <property type="match status" value="1"/>
</dbReference>
<dbReference type="Pfam" id="PF12840">
    <property type="entry name" value="HTH_20"/>
    <property type="match status" value="1"/>
</dbReference>
<dbReference type="PANTHER" id="PTHR43132:SF2">
    <property type="entry name" value="ARSENICAL RESISTANCE OPERON REPRESSOR ARSR-RELATED"/>
    <property type="match status" value="1"/>
</dbReference>
<feature type="domain" description="HTH arsR-type" evidence="4">
    <location>
        <begin position="6"/>
        <end position="103"/>
    </location>
</feature>
<dbReference type="OrthoDB" id="9804742at2"/>
<dbReference type="Proteomes" id="UP000217935">
    <property type="component" value="Chromosome"/>
</dbReference>
<dbReference type="GO" id="GO:0003677">
    <property type="term" value="F:DNA binding"/>
    <property type="evidence" value="ECO:0007669"/>
    <property type="project" value="UniProtKB-KW"/>
</dbReference>
<dbReference type="PANTHER" id="PTHR43132">
    <property type="entry name" value="ARSENICAL RESISTANCE OPERON REPRESSOR ARSR-RELATED"/>
    <property type="match status" value="1"/>
</dbReference>
<dbReference type="AlphaFoldDB" id="A0A291GFR4"/>
<protein>
    <submittedName>
        <fullName evidence="5">Transcriptional regulator</fullName>
    </submittedName>
</protein>
<proteinExistence type="predicted"/>
<name>A0A291GFR4_9RHOB</name>
<reference evidence="5 6" key="1">
    <citation type="submission" date="2017-06" db="EMBL/GenBank/DDBJ databases">
        <title>Celeribacter sp. TSPH2 complete genome sequence.</title>
        <authorList>
            <person name="Woo J.-H."/>
            <person name="Kim H.-S."/>
        </authorList>
    </citation>
    <scope>NUCLEOTIDE SEQUENCE [LARGE SCALE GENOMIC DNA]</scope>
    <source>
        <strain evidence="5 6">TSPH2</strain>
    </source>
</reference>
<keyword evidence="2" id="KW-0238">DNA-binding</keyword>
<dbReference type="InterPro" id="IPR036388">
    <property type="entry name" value="WH-like_DNA-bd_sf"/>
</dbReference>
<dbReference type="PROSITE" id="PS50987">
    <property type="entry name" value="HTH_ARSR_2"/>
    <property type="match status" value="1"/>
</dbReference>
<dbReference type="InterPro" id="IPR036390">
    <property type="entry name" value="WH_DNA-bd_sf"/>
</dbReference>
<dbReference type="Gene3D" id="1.10.10.10">
    <property type="entry name" value="Winged helix-like DNA-binding domain superfamily/Winged helix DNA-binding domain"/>
    <property type="match status" value="1"/>
</dbReference>
<dbReference type="InterPro" id="IPR001845">
    <property type="entry name" value="HTH_ArsR_DNA-bd_dom"/>
</dbReference>
<keyword evidence="3" id="KW-0804">Transcription</keyword>
<dbReference type="SUPFAM" id="SSF46785">
    <property type="entry name" value="Winged helix' DNA-binding domain"/>
    <property type="match status" value="1"/>
</dbReference>
<organism evidence="5 6">
    <name type="scientific">Celeribacter ethanolicus</name>
    <dbReference type="NCBI Taxonomy" id="1758178"/>
    <lineage>
        <taxon>Bacteria</taxon>
        <taxon>Pseudomonadati</taxon>
        <taxon>Pseudomonadota</taxon>
        <taxon>Alphaproteobacteria</taxon>
        <taxon>Rhodobacterales</taxon>
        <taxon>Roseobacteraceae</taxon>
        <taxon>Celeribacter</taxon>
    </lineage>
</organism>
<evidence type="ECO:0000256" key="2">
    <source>
        <dbReference type="ARBA" id="ARBA00023125"/>
    </source>
</evidence>